<dbReference type="EMBL" id="FODV01000024">
    <property type="protein sequence ID" value="SEP22946.1"/>
    <property type="molecule type" value="Genomic_DNA"/>
</dbReference>
<dbReference type="InterPro" id="IPR027417">
    <property type="entry name" value="P-loop_NTPase"/>
</dbReference>
<dbReference type="SUPFAM" id="SSF52540">
    <property type="entry name" value="P-loop containing nucleoside triphosphate hydrolases"/>
    <property type="match status" value="1"/>
</dbReference>
<name>A0A1H8W5L9_9EURY</name>
<dbReference type="PANTHER" id="PTHR32114:SF2">
    <property type="entry name" value="ABC TRANSPORTER ABCH.3"/>
    <property type="match status" value="1"/>
</dbReference>
<dbReference type="RefSeq" id="WP_089827590.1">
    <property type="nucleotide sequence ID" value="NZ_FODV01000024.1"/>
</dbReference>
<reference evidence="6" key="1">
    <citation type="submission" date="2016-10" db="EMBL/GenBank/DDBJ databases">
        <authorList>
            <person name="Varghese N."/>
            <person name="Submissions S."/>
        </authorList>
    </citation>
    <scope>NUCLEOTIDE SEQUENCE [LARGE SCALE GENOMIC DNA]</scope>
    <source>
        <strain evidence="6">CGMCC 1.10121</strain>
    </source>
</reference>
<gene>
    <name evidence="5" type="ORF">SAMN04487948_1244</name>
</gene>
<evidence type="ECO:0000313" key="6">
    <source>
        <dbReference type="Proteomes" id="UP000199126"/>
    </source>
</evidence>
<feature type="coiled-coil region" evidence="3">
    <location>
        <begin position="358"/>
        <end position="481"/>
    </location>
</feature>
<protein>
    <submittedName>
        <fullName evidence="5">DNA sulfur modification protein DndD</fullName>
    </submittedName>
</protein>
<feature type="coiled-coil region" evidence="3">
    <location>
        <begin position="179"/>
        <end position="298"/>
    </location>
</feature>
<dbReference type="PANTHER" id="PTHR32114">
    <property type="entry name" value="ABC TRANSPORTER ABCH.3"/>
    <property type="match status" value="1"/>
</dbReference>
<accession>A0A1H8W5L9</accession>
<sequence length="662" mass="76686">MKITRITLENFMPFYDKVSMDPFTQAEKPLVLVKGENDTGKTSLHTAIKYCFHGVDNRSKRDSFINRQAATEGDGTSKVEISFVDDDGDVYTIERGVKFKQVDHEDDRAAENFFLRVKDAEGDVIVGDDERRDAYSRFINQFIPENVADFFFFDAEQLEKFEEANDEEVREAIETVLGIKEIENAVSDLKSRGKEYERKYSKIESTVSEVEKLQTELDEVHDKKEQLEGTKGQTGKIEETKAKLETKRVKLQDIRGELETIEAGDDKRDQLDTVSEQLESVKRDLDDKLAERNTLRRRAGPLLGAVCAGCIQQLYAVEGTASEAAVINDILDNREECLCGLKLEENPEHRETLKKRWLELQSTERRKMAELIEQAKDNLNIGHRKELDRYQSLQRDIRQYKQRHEELSEEKATLESELESIERSHLSELKEQEDELVEEIEELESELEQYQKRVGELDSKLEQLRSRIRSQKQVSDEEQRLQKLIELTDRCRAAMEDVRAELVDTRRKTVEKYASETFLELTNRPNYYRGLKITESYELRVLTEESERTIAEQRPSEGQKQIIAYAFIAGLSEYATRNAPVVVDTPIGRLDPTHKNNLLDYYHHFSDQVMILYQPNELEGSDIERIANRTSKHFAIEHRDESQTSSTIVEEQLSIESLVGDD</sequence>
<dbReference type="OrthoDB" id="25344at2157"/>
<dbReference type="Gene3D" id="3.40.50.300">
    <property type="entry name" value="P-loop containing nucleotide triphosphate hydrolases"/>
    <property type="match status" value="2"/>
</dbReference>
<keyword evidence="6" id="KW-1185">Reference proteome</keyword>
<dbReference type="InterPro" id="IPR038734">
    <property type="entry name" value="YhaN_AAA"/>
</dbReference>
<evidence type="ECO:0000256" key="2">
    <source>
        <dbReference type="ARBA" id="ARBA00049666"/>
    </source>
</evidence>
<keyword evidence="1 3" id="KW-0175">Coiled coil</keyword>
<evidence type="ECO:0000259" key="4">
    <source>
        <dbReference type="Pfam" id="PF13514"/>
    </source>
</evidence>
<dbReference type="Pfam" id="PF13514">
    <property type="entry name" value="AAA_27"/>
    <property type="match status" value="1"/>
</dbReference>
<evidence type="ECO:0000313" key="5">
    <source>
        <dbReference type="EMBL" id="SEP22946.1"/>
    </source>
</evidence>
<evidence type="ECO:0000256" key="1">
    <source>
        <dbReference type="ARBA" id="ARBA00023054"/>
    </source>
</evidence>
<organism evidence="5 6">
    <name type="scientific">Halogranum amylolyticum</name>
    <dbReference type="NCBI Taxonomy" id="660520"/>
    <lineage>
        <taxon>Archaea</taxon>
        <taxon>Methanobacteriati</taxon>
        <taxon>Methanobacteriota</taxon>
        <taxon>Stenosarchaea group</taxon>
        <taxon>Halobacteria</taxon>
        <taxon>Halobacteriales</taxon>
        <taxon>Haloferacaceae</taxon>
    </lineage>
</organism>
<feature type="domain" description="YhaN AAA" evidence="4">
    <location>
        <begin position="1"/>
        <end position="66"/>
    </location>
</feature>
<proteinExistence type="inferred from homology"/>
<dbReference type="Proteomes" id="UP000199126">
    <property type="component" value="Unassembled WGS sequence"/>
</dbReference>
<evidence type="ECO:0000256" key="3">
    <source>
        <dbReference type="SAM" id="Coils"/>
    </source>
</evidence>
<comment type="similarity">
    <text evidence="2">Belongs to the Sph1/Sph2 family.</text>
</comment>
<dbReference type="AlphaFoldDB" id="A0A1H8W5L9"/>